<keyword evidence="4" id="KW-1185">Reference proteome</keyword>
<dbReference type="SUPFAM" id="SSF48371">
    <property type="entry name" value="ARM repeat"/>
    <property type="match status" value="1"/>
</dbReference>
<dbReference type="PANTHER" id="PTHR14716:SF0">
    <property type="entry name" value="CILIA- AND FLAGELLA-ASSOCIATED PROTEIN 69"/>
    <property type="match status" value="1"/>
</dbReference>
<feature type="domain" description="Cilia- and flagella-associated protein 69 ARM repeats" evidence="2">
    <location>
        <begin position="596"/>
        <end position="803"/>
    </location>
</feature>
<dbReference type="InterPro" id="IPR048732">
    <property type="entry name" value="CFA69"/>
</dbReference>
<sequence length="1054" mass="106519">MVQQIEAAAPLSDEEKPERVAKSACRGRGASDAAPPVAPAAAAASAPAAAALDHALALLLDPKARGLHARHAAAVERVVRRAAAEGGLAIGELPRTALLLELTLRVVAEQGSDCGGAGAAVFIAPLCDVLQLLGQPLVRRALSDEARLPGALAAGLSALSSALAEGMPQQVQGAAAAALEAIASAYYCRPSALQLAAAAAPAVDQQERRRASGAHSSSLLLPLLPPPPPDADAADAAAWRAYHLNQSLIHGSGAAVAAADTLMAALRDAAADAAAEAPLLQALLACSLWPDTCAQLAQHGALRLAAALLRRHGCEPPALTEHGSLQTVIELLWNVVERAPAAGLEAALGAAECAASPAGSDASPEAFVSTVGAQLLATLGAACGRLLRCTHSRATRELRNDALVALQHLCAFRDCAAAAPSDDGRGGDAALSVLLSAAAAGGSAAPALEQHGARACSPQALPPRDELDIEMQLVAWGALSDAAEAHPDCLAAVVADGRLIPLLMAHAQPSKSSSSSNSSSSGGDGGGGGMRDPAACLVPEHRTALRRAAWSALLRIAPLATPQFLEACDGGGGLIAMLATGGAGDDESIEVAEAAARLVQHLCRGSGSGAEAAAALARRGAVGALLQLLRLQAPSAEGEERVRCAALLALAALCVAGGAECRKLLRSGRGVGALVAELERLHAADSTLPSAHLLAALGAVWRCILPDARARAEFLARDGVDALALLLERCNKHVRPLLLSVLSDLLADARAAPFFLEWRSPRDPALGLPHLLLAAWREADAACAASNADGLLARTTRPFAGACSSGGCDPGSSTARVGGRAAASLPASLAATLAGAVDAALGTSPSPAGSAGRQPNQGPAAAPAYGYLCPERRQLLERIAAAAADAGAVMDKVYACLSQAGFEAVEPLLPAPERAALAVVRRYASLREGEVWAEVRGALEAEGVAPTDEDAARIQSGLRSAEALAEAVRDEQAALLAAHARAGAEAEAARYAARLRQARAEAEARRYQKDESKLTMRERLAAKARREAMLARSVVGAAAGGGGAGSLQAAVPAG</sequence>
<comment type="caution">
    <text evidence="3">The sequence shown here is derived from an EMBL/GenBank/DDBJ whole genome shotgun (WGS) entry which is preliminary data.</text>
</comment>
<organism evidence="3 4">
    <name type="scientific">Raphidocelis subcapitata</name>
    <dbReference type="NCBI Taxonomy" id="307507"/>
    <lineage>
        <taxon>Eukaryota</taxon>
        <taxon>Viridiplantae</taxon>
        <taxon>Chlorophyta</taxon>
        <taxon>core chlorophytes</taxon>
        <taxon>Chlorophyceae</taxon>
        <taxon>CS clade</taxon>
        <taxon>Sphaeropleales</taxon>
        <taxon>Selenastraceae</taxon>
        <taxon>Raphidocelis</taxon>
    </lineage>
</organism>
<feature type="region of interest" description="Disordered" evidence="1">
    <location>
        <begin position="1"/>
        <end position="33"/>
    </location>
</feature>
<evidence type="ECO:0000313" key="4">
    <source>
        <dbReference type="Proteomes" id="UP000247498"/>
    </source>
</evidence>
<dbReference type="EMBL" id="BDRX01000002">
    <property type="protein sequence ID" value="GBF87656.1"/>
    <property type="molecule type" value="Genomic_DNA"/>
</dbReference>
<evidence type="ECO:0000313" key="3">
    <source>
        <dbReference type="EMBL" id="GBF87656.1"/>
    </source>
</evidence>
<feature type="region of interest" description="Disordered" evidence="1">
    <location>
        <begin position="507"/>
        <end position="534"/>
    </location>
</feature>
<dbReference type="InParanoid" id="A0A2V0NK54"/>
<evidence type="ECO:0000259" key="2">
    <source>
        <dbReference type="Pfam" id="PF21049"/>
    </source>
</evidence>
<dbReference type="PANTHER" id="PTHR14716">
    <property type="entry name" value="CILIA- AND FLAGELLA-ASSOCIATED PROTEIN 69"/>
    <property type="match status" value="1"/>
</dbReference>
<dbReference type="InterPro" id="IPR048733">
    <property type="entry name" value="CFA69_ARM_dom"/>
</dbReference>
<evidence type="ECO:0000256" key="1">
    <source>
        <dbReference type="SAM" id="MobiDB-lite"/>
    </source>
</evidence>
<protein>
    <recommendedName>
        <fullName evidence="2">Cilia- and flagella-associated protein 69 ARM repeats domain-containing protein</fullName>
    </recommendedName>
</protein>
<reference evidence="3 4" key="1">
    <citation type="journal article" date="2018" name="Sci. Rep.">
        <title>Raphidocelis subcapitata (=Pseudokirchneriella subcapitata) provides an insight into genome evolution and environmental adaptations in the Sphaeropleales.</title>
        <authorList>
            <person name="Suzuki S."/>
            <person name="Yamaguchi H."/>
            <person name="Nakajima N."/>
            <person name="Kawachi M."/>
        </authorList>
    </citation>
    <scope>NUCLEOTIDE SEQUENCE [LARGE SCALE GENOMIC DNA]</scope>
    <source>
        <strain evidence="3 4">NIES-35</strain>
    </source>
</reference>
<feature type="compositionally biased region" description="Low complexity" evidence="1">
    <location>
        <begin position="510"/>
        <end position="521"/>
    </location>
</feature>
<dbReference type="Proteomes" id="UP000247498">
    <property type="component" value="Unassembled WGS sequence"/>
</dbReference>
<gene>
    <name evidence="3" type="ORF">Rsub_00367</name>
</gene>
<dbReference type="Pfam" id="PF21049">
    <property type="entry name" value="CFA69_ARM_rpt"/>
    <property type="match status" value="1"/>
</dbReference>
<name>A0A2V0NK54_9CHLO</name>
<accession>A0A2V0NK54</accession>
<dbReference type="InterPro" id="IPR016024">
    <property type="entry name" value="ARM-type_fold"/>
</dbReference>
<dbReference type="OrthoDB" id="552698at2759"/>
<dbReference type="STRING" id="307507.A0A2V0NK54"/>
<dbReference type="InterPro" id="IPR011989">
    <property type="entry name" value="ARM-like"/>
</dbReference>
<dbReference type="AlphaFoldDB" id="A0A2V0NK54"/>
<dbReference type="Gene3D" id="1.25.10.10">
    <property type="entry name" value="Leucine-rich Repeat Variant"/>
    <property type="match status" value="1"/>
</dbReference>
<proteinExistence type="predicted"/>